<name>A0A8S5QQF1_9CAUD</name>
<dbReference type="SMART" id="SM00530">
    <property type="entry name" value="HTH_XRE"/>
    <property type="match status" value="1"/>
</dbReference>
<feature type="domain" description="HTH cro/C1-type" evidence="2">
    <location>
        <begin position="7"/>
        <end position="61"/>
    </location>
</feature>
<dbReference type="Gene3D" id="1.10.260.40">
    <property type="entry name" value="lambda repressor-like DNA-binding domains"/>
    <property type="match status" value="1"/>
</dbReference>
<dbReference type="InterPro" id="IPR010982">
    <property type="entry name" value="Lambda_DNA-bd_dom_sf"/>
</dbReference>
<evidence type="ECO:0000259" key="2">
    <source>
        <dbReference type="PROSITE" id="PS50943"/>
    </source>
</evidence>
<evidence type="ECO:0000313" key="3">
    <source>
        <dbReference type="EMBL" id="DAE20973.1"/>
    </source>
</evidence>
<dbReference type="EMBL" id="BK015705">
    <property type="protein sequence ID" value="DAE20973.1"/>
    <property type="molecule type" value="Genomic_DNA"/>
</dbReference>
<sequence>MAFPEKLKSLRLKHKLTQTGLGEKLYVSRSTISNYEKGKFEPNIQTLIEMSKLFNIPIDELLK</sequence>
<proteinExistence type="predicted"/>
<dbReference type="PANTHER" id="PTHR46558:SF15">
    <property type="entry name" value="HELIX-TURN-HELIX DOMAIN PROTEIN"/>
    <property type="match status" value="1"/>
</dbReference>
<reference evidence="3" key="1">
    <citation type="journal article" date="2021" name="Proc. Natl. Acad. Sci. U.S.A.">
        <title>A Catalog of Tens of Thousands of Viruses from Human Metagenomes Reveals Hidden Associations with Chronic Diseases.</title>
        <authorList>
            <person name="Tisza M.J."/>
            <person name="Buck C.B."/>
        </authorList>
    </citation>
    <scope>NUCLEOTIDE SEQUENCE</scope>
    <source>
        <strain evidence="3">CtMgQ24</strain>
    </source>
</reference>
<organism evidence="3">
    <name type="scientific">Siphoviridae sp. ctMgQ24</name>
    <dbReference type="NCBI Taxonomy" id="2826263"/>
    <lineage>
        <taxon>Viruses</taxon>
        <taxon>Duplodnaviria</taxon>
        <taxon>Heunggongvirae</taxon>
        <taxon>Uroviricota</taxon>
        <taxon>Caudoviricetes</taxon>
    </lineage>
</organism>
<keyword evidence="1" id="KW-0238">DNA-binding</keyword>
<dbReference type="SUPFAM" id="SSF47413">
    <property type="entry name" value="lambda repressor-like DNA-binding domains"/>
    <property type="match status" value="1"/>
</dbReference>
<dbReference type="Pfam" id="PF01381">
    <property type="entry name" value="HTH_3"/>
    <property type="match status" value="1"/>
</dbReference>
<dbReference type="InterPro" id="IPR001387">
    <property type="entry name" value="Cro/C1-type_HTH"/>
</dbReference>
<accession>A0A8S5QQF1</accession>
<protein>
    <submittedName>
        <fullName evidence="3">Helix-turn-helix domain protein</fullName>
    </submittedName>
</protein>
<dbReference type="GO" id="GO:0003677">
    <property type="term" value="F:DNA binding"/>
    <property type="evidence" value="ECO:0007669"/>
    <property type="project" value="UniProtKB-KW"/>
</dbReference>
<evidence type="ECO:0000256" key="1">
    <source>
        <dbReference type="ARBA" id="ARBA00023125"/>
    </source>
</evidence>
<dbReference type="PANTHER" id="PTHR46558">
    <property type="entry name" value="TRACRIPTIONAL REGULATORY PROTEIN-RELATED-RELATED"/>
    <property type="match status" value="1"/>
</dbReference>
<dbReference type="PROSITE" id="PS50943">
    <property type="entry name" value="HTH_CROC1"/>
    <property type="match status" value="1"/>
</dbReference>
<dbReference type="CDD" id="cd00093">
    <property type="entry name" value="HTH_XRE"/>
    <property type="match status" value="1"/>
</dbReference>